<dbReference type="RefSeq" id="WP_122190325.1">
    <property type="nucleotide sequence ID" value="NZ_RFFH01000012.1"/>
</dbReference>
<feature type="domain" description="ADP ribosyltransferase" evidence="1">
    <location>
        <begin position="88"/>
        <end position="249"/>
    </location>
</feature>
<dbReference type="Proteomes" id="UP000279275">
    <property type="component" value="Unassembled WGS sequence"/>
</dbReference>
<evidence type="ECO:0000313" key="2">
    <source>
        <dbReference type="EMBL" id="RMI29813.1"/>
    </source>
</evidence>
<keyword evidence="3" id="KW-1185">Reference proteome</keyword>
<dbReference type="GO" id="GO:0005576">
    <property type="term" value="C:extracellular region"/>
    <property type="evidence" value="ECO:0007669"/>
    <property type="project" value="InterPro"/>
</dbReference>
<accession>A0A3M2KZX3</accession>
<organism evidence="2 3">
    <name type="scientific">Nocardia stercoris</name>
    <dbReference type="NCBI Taxonomy" id="2483361"/>
    <lineage>
        <taxon>Bacteria</taxon>
        <taxon>Bacillati</taxon>
        <taxon>Actinomycetota</taxon>
        <taxon>Actinomycetes</taxon>
        <taxon>Mycobacteriales</taxon>
        <taxon>Nocardiaceae</taxon>
        <taxon>Nocardia</taxon>
    </lineage>
</organism>
<protein>
    <recommendedName>
        <fullName evidence="1">ADP ribosyltransferase domain-containing protein</fullName>
    </recommendedName>
</protein>
<comment type="caution">
    <text evidence="2">The sequence shown here is derived from an EMBL/GenBank/DDBJ whole genome shotgun (WGS) entry which is preliminary data.</text>
</comment>
<sequence length="265" mass="29076">MDDEVVAAALRRLVERLAQETERAGVADAGGLRKLSEPLHQVSPALDDAERGGAATLDSVVEHAAAGSDPVGRARPTPRIFVTTADAHAYGSSVWRDTVDGLEQEQRFLLTDYTAGESTWINDMLRMRYPLPPSLQQQVRDLDAILARQPTHEWVRVHKTIQAGRLFPDTDIAAVRPGDRGRFDDFVSTSLHPDGTLDLQRLEHRNVEVTLDVPPGIPAIYVGDVSATLGEYELLLGRNLDFEVSDIQRVGRRWAVAATVTGIAT</sequence>
<dbReference type="Gene3D" id="3.90.176.10">
    <property type="entry name" value="Toxin ADP-ribosyltransferase, Chain A, domain 1"/>
    <property type="match status" value="1"/>
</dbReference>
<dbReference type="PROSITE" id="PS51996">
    <property type="entry name" value="TR_MART"/>
    <property type="match status" value="1"/>
</dbReference>
<reference evidence="2 3" key="1">
    <citation type="submission" date="2018-10" db="EMBL/GenBank/DDBJ databases">
        <title>Isolation from cow dung.</title>
        <authorList>
            <person name="Ling L."/>
        </authorList>
    </citation>
    <scope>NUCLEOTIDE SEQUENCE [LARGE SCALE GENOMIC DNA]</scope>
    <source>
        <strain evidence="2 3">NEAU-LL90</strain>
    </source>
</reference>
<evidence type="ECO:0000259" key="1">
    <source>
        <dbReference type="Pfam" id="PF03496"/>
    </source>
</evidence>
<gene>
    <name evidence="2" type="ORF">EBN03_23700</name>
</gene>
<dbReference type="Pfam" id="PF03496">
    <property type="entry name" value="ADPrib_exo_Tox"/>
    <property type="match status" value="1"/>
</dbReference>
<dbReference type="OrthoDB" id="4549653at2"/>
<proteinExistence type="predicted"/>
<dbReference type="AlphaFoldDB" id="A0A3M2KZX3"/>
<dbReference type="EMBL" id="RFFH01000012">
    <property type="protein sequence ID" value="RMI29813.1"/>
    <property type="molecule type" value="Genomic_DNA"/>
</dbReference>
<evidence type="ECO:0000313" key="3">
    <source>
        <dbReference type="Proteomes" id="UP000279275"/>
    </source>
</evidence>
<dbReference type="SUPFAM" id="SSF56399">
    <property type="entry name" value="ADP-ribosylation"/>
    <property type="match status" value="1"/>
</dbReference>
<dbReference type="InterPro" id="IPR003540">
    <property type="entry name" value="ADP-ribosyltransferase"/>
</dbReference>
<name>A0A3M2KZX3_9NOCA</name>